<feature type="domain" description="Glycosyl transferase family 1" evidence="2">
    <location>
        <begin position="172"/>
        <end position="299"/>
    </location>
</feature>
<reference evidence="3" key="2">
    <citation type="submission" date="2014-07" db="EMBL/GenBank/DDBJ databases">
        <title>Genetics and epidemiology of antimicrobial resistance in B. fragilis group.</title>
        <authorList>
            <person name="Sydenham T.V."/>
            <person name="Hasman H."/>
            <person name="Kemp M."/>
            <person name="Justesen U.S."/>
        </authorList>
    </citation>
    <scope>NUCLEOTIDE SEQUENCE [LARGE SCALE GENOMIC DNA]</scope>
    <source>
        <strain evidence="3">DCMOUH0018B</strain>
    </source>
</reference>
<dbReference type="PANTHER" id="PTHR46401:SF2">
    <property type="entry name" value="GLYCOSYLTRANSFERASE WBBK-RELATED"/>
    <property type="match status" value="1"/>
</dbReference>
<name>A0A0I9S8E7_BACFG</name>
<dbReference type="CDD" id="cd03801">
    <property type="entry name" value="GT4_PimA-like"/>
    <property type="match status" value="1"/>
</dbReference>
<dbReference type="Gene3D" id="3.40.50.2000">
    <property type="entry name" value="Glycogen Phosphorylase B"/>
    <property type="match status" value="2"/>
</dbReference>
<dbReference type="AlphaFoldDB" id="A0A0I9S8E7"/>
<dbReference type="PATRIC" id="fig|817.53.peg.2813"/>
<dbReference type="RefSeq" id="WP_044300776.1">
    <property type="nucleotide sequence ID" value="NZ_CAEUHN010000001.1"/>
</dbReference>
<proteinExistence type="predicted"/>
<reference evidence="3" key="1">
    <citation type="book" date="2014" name="THE 24TH EUROPEAN CONGRESS OF CLINICAL MICROBIOLOGY AND INFECTIOUS DISEASES" publisher="ECCMID 2014" city="Barcelona, Spain">
        <title>Identification of resistance genes in three multidrug-resistant Bacteroides fragilis isolates by whole genome sequencing.</title>
        <editorList>
            <person name="Unknown"/>
            <person name="A."/>
        </editorList>
        <authorList>
            <person name="Sydenham T.V."/>
            <person name="Hasman H."/>
            <person name="Wang M."/>
            <person name="Soki J."/>
            <person name="Nagy E."/>
            <person name="Justesen U.S."/>
        </authorList>
    </citation>
    <scope>NUCLEOTIDE SEQUENCE</scope>
    <source>
        <strain evidence="3">DCMOUH0018B</strain>
    </source>
</reference>
<dbReference type="SUPFAM" id="SSF53756">
    <property type="entry name" value="UDP-Glycosyltransferase/glycogen phosphorylase"/>
    <property type="match status" value="1"/>
</dbReference>
<dbReference type="EMBL" id="JMZZ02000153">
    <property type="protein sequence ID" value="KFX74140.1"/>
    <property type="molecule type" value="Genomic_DNA"/>
</dbReference>
<sequence length="340" mass="39305">MDVFFYSSVRTKKMFSIQSYYRNDICILRDLGYNVHLSNSVWDFLCFWRYDIAFLYFYRYSFFAALFAKLFRKKVYYTGGIDYLEKTFATPKQRALQILFFKLCNILSNGSIIVSSTDWSNIKEIYHGVAPDICSLSFHSIDYPKFEYTGNLFKKKKIISTIAWMVNLDNVFRKGVDKSILIFSDFVKVFPEYRLVIAGPPGAGSEYILNMIKQLELENVVIYKGVISEDEKIELLKDSRCYLQLSKYEGFGIAAIEALAAGDQVIHSGNGGLKDALGVYGYKVDIEDKEQVLNTLLNICEHEIDVEFIKKGIKYVADNFSYNKRLSDFRKIIGEYHAKS</sequence>
<accession>A0A0I9S8E7</accession>
<evidence type="ECO:0000313" key="3">
    <source>
        <dbReference type="EMBL" id="KFX74140.1"/>
    </source>
</evidence>
<dbReference type="Pfam" id="PF00534">
    <property type="entry name" value="Glycos_transf_1"/>
    <property type="match status" value="1"/>
</dbReference>
<evidence type="ECO:0000256" key="1">
    <source>
        <dbReference type="ARBA" id="ARBA00022679"/>
    </source>
</evidence>
<dbReference type="InterPro" id="IPR001296">
    <property type="entry name" value="Glyco_trans_1"/>
</dbReference>
<gene>
    <name evidence="3" type="ORF">EE52_0213605</name>
</gene>
<keyword evidence="1 3" id="KW-0808">Transferase</keyword>
<dbReference type="GO" id="GO:0009103">
    <property type="term" value="P:lipopolysaccharide biosynthetic process"/>
    <property type="evidence" value="ECO:0007669"/>
    <property type="project" value="TreeGrafter"/>
</dbReference>
<dbReference type="PANTHER" id="PTHR46401">
    <property type="entry name" value="GLYCOSYLTRANSFERASE WBBK-RELATED"/>
    <property type="match status" value="1"/>
</dbReference>
<comment type="caution">
    <text evidence="3">The sequence shown here is derived from an EMBL/GenBank/DDBJ whole genome shotgun (WGS) entry which is preliminary data.</text>
</comment>
<dbReference type="GO" id="GO:0016757">
    <property type="term" value="F:glycosyltransferase activity"/>
    <property type="evidence" value="ECO:0007669"/>
    <property type="project" value="InterPro"/>
</dbReference>
<evidence type="ECO:0000259" key="2">
    <source>
        <dbReference type="Pfam" id="PF00534"/>
    </source>
</evidence>
<organism evidence="3">
    <name type="scientific">Bacteroides fragilis</name>
    <dbReference type="NCBI Taxonomy" id="817"/>
    <lineage>
        <taxon>Bacteria</taxon>
        <taxon>Pseudomonadati</taxon>
        <taxon>Bacteroidota</taxon>
        <taxon>Bacteroidia</taxon>
        <taxon>Bacteroidales</taxon>
        <taxon>Bacteroidaceae</taxon>
        <taxon>Bacteroides</taxon>
    </lineage>
</organism>
<protein>
    <submittedName>
        <fullName evidence="3">Glycosyl transferase</fullName>
    </submittedName>
</protein>